<reference evidence="1 2" key="1">
    <citation type="submission" date="2024-01" db="EMBL/GenBank/DDBJ databases">
        <title>The complete chloroplast genome sequence of Lithospermum erythrorhizon: insights into the phylogenetic relationship among Boraginaceae species and the maternal lineages of purple gromwells.</title>
        <authorList>
            <person name="Okada T."/>
            <person name="Watanabe K."/>
        </authorList>
    </citation>
    <scope>NUCLEOTIDE SEQUENCE [LARGE SCALE GENOMIC DNA]</scope>
</reference>
<dbReference type="SUPFAM" id="SSF53098">
    <property type="entry name" value="Ribonuclease H-like"/>
    <property type="match status" value="1"/>
</dbReference>
<dbReference type="EMBL" id="BAABME010019102">
    <property type="protein sequence ID" value="GAA0156058.1"/>
    <property type="molecule type" value="Genomic_DNA"/>
</dbReference>
<organism evidence="1 2">
    <name type="scientific">Lithospermum erythrorhizon</name>
    <name type="common">Purple gromwell</name>
    <name type="synonym">Lithospermum officinale var. erythrorhizon</name>
    <dbReference type="NCBI Taxonomy" id="34254"/>
    <lineage>
        <taxon>Eukaryota</taxon>
        <taxon>Viridiplantae</taxon>
        <taxon>Streptophyta</taxon>
        <taxon>Embryophyta</taxon>
        <taxon>Tracheophyta</taxon>
        <taxon>Spermatophyta</taxon>
        <taxon>Magnoliopsida</taxon>
        <taxon>eudicotyledons</taxon>
        <taxon>Gunneridae</taxon>
        <taxon>Pentapetalae</taxon>
        <taxon>asterids</taxon>
        <taxon>lamiids</taxon>
        <taxon>Boraginales</taxon>
        <taxon>Boraginaceae</taxon>
        <taxon>Boraginoideae</taxon>
        <taxon>Lithospermeae</taxon>
        <taxon>Lithospermum</taxon>
    </lineage>
</organism>
<evidence type="ECO:0000313" key="1">
    <source>
        <dbReference type="EMBL" id="GAA0156058.1"/>
    </source>
</evidence>
<evidence type="ECO:0000313" key="2">
    <source>
        <dbReference type="Proteomes" id="UP001454036"/>
    </source>
</evidence>
<protein>
    <recommendedName>
        <fullName evidence="3">Integrase catalytic domain-containing protein</fullName>
    </recommendedName>
</protein>
<name>A0AAV3PYD7_LITER</name>
<dbReference type="Proteomes" id="UP001454036">
    <property type="component" value="Unassembled WGS sequence"/>
</dbReference>
<dbReference type="GO" id="GO:0003676">
    <property type="term" value="F:nucleic acid binding"/>
    <property type="evidence" value="ECO:0007669"/>
    <property type="project" value="InterPro"/>
</dbReference>
<dbReference type="PANTHER" id="PTHR48475">
    <property type="entry name" value="RIBONUCLEASE H"/>
    <property type="match status" value="1"/>
</dbReference>
<dbReference type="InterPro" id="IPR036397">
    <property type="entry name" value="RNaseH_sf"/>
</dbReference>
<gene>
    <name evidence="1" type="ORF">LIER_38208</name>
</gene>
<dbReference type="PANTHER" id="PTHR48475:SF2">
    <property type="entry name" value="RIBONUCLEASE H"/>
    <property type="match status" value="1"/>
</dbReference>
<sequence>MCTRLGIEYRFALVCYPLYNGQVEVMNQTIFMGIKKNILKTGETPFTLVYGTEAVLPIEVCLLSIRQIGYEEEKNEERLSENLYFVDEVRDRALGTRTYELEELSRNPIDHTWHGIYLKKYYV</sequence>
<dbReference type="InterPro" id="IPR012337">
    <property type="entry name" value="RNaseH-like_sf"/>
</dbReference>
<comment type="caution">
    <text evidence="1">The sequence shown here is derived from an EMBL/GenBank/DDBJ whole genome shotgun (WGS) entry which is preliminary data.</text>
</comment>
<dbReference type="Gene3D" id="3.30.420.10">
    <property type="entry name" value="Ribonuclease H-like superfamily/Ribonuclease H"/>
    <property type="match status" value="1"/>
</dbReference>
<evidence type="ECO:0008006" key="3">
    <source>
        <dbReference type="Google" id="ProtNLM"/>
    </source>
</evidence>
<accession>A0AAV3PYD7</accession>
<dbReference type="AlphaFoldDB" id="A0AAV3PYD7"/>
<proteinExistence type="predicted"/>
<keyword evidence="2" id="KW-1185">Reference proteome</keyword>